<evidence type="ECO:0000256" key="1">
    <source>
        <dbReference type="SAM" id="MobiDB-lite"/>
    </source>
</evidence>
<evidence type="ECO:0000313" key="3">
    <source>
        <dbReference type="Proteomes" id="UP001430149"/>
    </source>
</evidence>
<feature type="compositionally biased region" description="Low complexity" evidence="1">
    <location>
        <begin position="47"/>
        <end position="58"/>
    </location>
</feature>
<feature type="region of interest" description="Disordered" evidence="1">
    <location>
        <begin position="1"/>
        <end position="21"/>
    </location>
</feature>
<gene>
    <name evidence="2" type="ORF">ISP19_19970</name>
</gene>
<dbReference type="Proteomes" id="UP001430149">
    <property type="component" value="Unassembled WGS sequence"/>
</dbReference>
<name>A0ABS2K8V8_9GAMM</name>
<accession>A0ABS2K8V8</accession>
<feature type="region of interest" description="Disordered" evidence="1">
    <location>
        <begin position="35"/>
        <end position="58"/>
    </location>
</feature>
<comment type="caution">
    <text evidence="2">The sequence shown here is derived from an EMBL/GenBank/DDBJ whole genome shotgun (WGS) entry which is preliminary data.</text>
</comment>
<dbReference type="EMBL" id="JADIKE010000039">
    <property type="protein sequence ID" value="MBM7127657.1"/>
    <property type="molecule type" value="Genomic_DNA"/>
</dbReference>
<sequence length="82" mass="8744">MVSGAAWAAPPSATPSSPALTGMNQRIARHQAEVDHLQKDVGQQETASQQAAARLQQQDRTIAELRQQLKATQQTKGSATGH</sequence>
<proteinExistence type="predicted"/>
<protein>
    <recommendedName>
        <fullName evidence="4">Tol-pal system protein YbgF</fullName>
    </recommendedName>
</protein>
<feature type="compositionally biased region" description="Low complexity" evidence="1">
    <location>
        <begin position="1"/>
        <end position="19"/>
    </location>
</feature>
<organism evidence="2 3">
    <name type="scientific">Dyella flava</name>
    <dbReference type="NCBI Taxonomy" id="1920170"/>
    <lineage>
        <taxon>Bacteria</taxon>
        <taxon>Pseudomonadati</taxon>
        <taxon>Pseudomonadota</taxon>
        <taxon>Gammaproteobacteria</taxon>
        <taxon>Lysobacterales</taxon>
        <taxon>Rhodanobacteraceae</taxon>
        <taxon>Dyella</taxon>
    </lineage>
</organism>
<reference evidence="2" key="1">
    <citation type="submission" date="2020-10" db="EMBL/GenBank/DDBJ databases">
        <title>Phylogeny of dyella-like bacteria.</title>
        <authorList>
            <person name="Fu J."/>
        </authorList>
    </citation>
    <scope>NUCLEOTIDE SEQUENCE</scope>
    <source>
        <strain evidence="2">DHOC52</strain>
    </source>
</reference>
<keyword evidence="3" id="KW-1185">Reference proteome</keyword>
<evidence type="ECO:0008006" key="4">
    <source>
        <dbReference type="Google" id="ProtNLM"/>
    </source>
</evidence>
<evidence type="ECO:0000313" key="2">
    <source>
        <dbReference type="EMBL" id="MBM7127657.1"/>
    </source>
</evidence>